<feature type="region of interest" description="Disordered" evidence="1">
    <location>
        <begin position="137"/>
        <end position="186"/>
    </location>
</feature>
<sequence>MKQDNADILAPDEHIAAILPIYDEHGRGVAVYTSGGGRRIYSLRLRTILTRLAERNCRTLPLIRRRMRLFLGGRQELPLPISPQLVLIPCKVIAPRVKGDETIGYFNLAHIRRLVLPPHSRPVPARGRGRAVMRVEGSRMTNARQEKEKHLDEPVQDRPSSCGQREAGHEPQPAARLHMPADSKSGAAAPAYELMDGRSISLFCTSATAR</sequence>
<reference evidence="2 3" key="1">
    <citation type="submission" date="2020-04" db="EMBL/GenBank/DDBJ databases">
        <authorList>
            <person name="Hitch T.C.A."/>
            <person name="Wylensek D."/>
            <person name="Clavel T."/>
        </authorList>
    </citation>
    <scope>NUCLEOTIDE SEQUENCE [LARGE SCALE GENOMIC DNA]</scope>
    <source>
        <strain evidence="2 3">PG-130-P53-12</strain>
    </source>
</reference>
<evidence type="ECO:0000313" key="3">
    <source>
        <dbReference type="Proteomes" id="UP000543804"/>
    </source>
</evidence>
<protein>
    <submittedName>
        <fullName evidence="2">Uncharacterized protein</fullName>
    </submittedName>
</protein>
<name>A0A848BDH0_9FIRM</name>
<feature type="non-terminal residue" evidence="2">
    <location>
        <position position="210"/>
    </location>
</feature>
<organism evidence="2 3">
    <name type="scientific">Selenomonas bovis</name>
    <dbReference type="NCBI Taxonomy" id="416586"/>
    <lineage>
        <taxon>Bacteria</taxon>
        <taxon>Bacillati</taxon>
        <taxon>Bacillota</taxon>
        <taxon>Negativicutes</taxon>
        <taxon>Selenomonadales</taxon>
        <taxon>Selenomonadaceae</taxon>
        <taxon>Selenomonas</taxon>
    </lineage>
</organism>
<dbReference type="Proteomes" id="UP000543804">
    <property type="component" value="Unassembled WGS sequence"/>
</dbReference>
<proteinExistence type="predicted"/>
<evidence type="ECO:0000313" key="2">
    <source>
        <dbReference type="EMBL" id="NMD99925.1"/>
    </source>
</evidence>
<evidence type="ECO:0000256" key="1">
    <source>
        <dbReference type="SAM" id="MobiDB-lite"/>
    </source>
</evidence>
<keyword evidence="3" id="KW-1185">Reference proteome</keyword>
<comment type="caution">
    <text evidence="2">The sequence shown here is derived from an EMBL/GenBank/DDBJ whole genome shotgun (WGS) entry which is preliminary data.</text>
</comment>
<dbReference type="EMBL" id="JABAFA010000094">
    <property type="protein sequence ID" value="NMD99925.1"/>
    <property type="molecule type" value="Genomic_DNA"/>
</dbReference>
<accession>A0A848BDH0</accession>
<gene>
    <name evidence="2" type="ORF">HF878_10785</name>
</gene>
<feature type="compositionally biased region" description="Basic and acidic residues" evidence="1">
    <location>
        <begin position="144"/>
        <end position="156"/>
    </location>
</feature>
<dbReference type="AlphaFoldDB" id="A0A848BDH0"/>